<evidence type="ECO:0000256" key="7">
    <source>
        <dbReference type="ARBA" id="ARBA00044466"/>
    </source>
</evidence>
<dbReference type="Gene3D" id="3.30.540.10">
    <property type="entry name" value="Fructose-1,6-Bisphosphatase, subunit A, domain 1"/>
    <property type="match status" value="1"/>
</dbReference>
<dbReference type="NCBIfam" id="TIGR01330">
    <property type="entry name" value="bisphos_HAL2"/>
    <property type="match status" value="1"/>
</dbReference>
<dbReference type="GO" id="GO:0046872">
    <property type="term" value="F:metal ion binding"/>
    <property type="evidence" value="ECO:0007669"/>
    <property type="project" value="UniProtKB-UniRule"/>
</dbReference>
<comment type="function">
    <text evidence="11">Converts adenosine 3'-phosphate 5'-phosphosulfate (PAPS) to adenosine 5'-phosphosulfate (APS) and 3'(2')-phosphoadenosine 5'-phosphate (PAP) to AMP.</text>
</comment>
<organism evidence="12 13">
    <name type="scientific">Cladophialophora psammophila CBS 110553</name>
    <dbReference type="NCBI Taxonomy" id="1182543"/>
    <lineage>
        <taxon>Eukaryota</taxon>
        <taxon>Fungi</taxon>
        <taxon>Dikarya</taxon>
        <taxon>Ascomycota</taxon>
        <taxon>Pezizomycotina</taxon>
        <taxon>Eurotiomycetes</taxon>
        <taxon>Chaetothyriomycetidae</taxon>
        <taxon>Chaetothyriales</taxon>
        <taxon>Herpotrichiellaceae</taxon>
        <taxon>Cladophialophora</taxon>
    </lineage>
</organism>
<comment type="catalytic activity">
    <reaction evidence="8">
        <text>adenosine 3',5'-bisphosphate + H2O = AMP + phosphate</text>
        <dbReference type="Rhea" id="RHEA:10040"/>
        <dbReference type="ChEBI" id="CHEBI:15377"/>
        <dbReference type="ChEBI" id="CHEBI:43474"/>
        <dbReference type="ChEBI" id="CHEBI:58343"/>
        <dbReference type="ChEBI" id="CHEBI:456215"/>
        <dbReference type="EC" id="3.1.3.7"/>
    </reaction>
    <physiologicalReaction direction="left-to-right" evidence="8">
        <dbReference type="Rhea" id="RHEA:10041"/>
    </physiologicalReaction>
</comment>
<comment type="catalytic activity">
    <reaction evidence="9">
        <text>3'-phosphoadenylyl sulfate + H2O = adenosine 5'-phosphosulfate + phosphate</text>
        <dbReference type="Rhea" id="RHEA:77639"/>
        <dbReference type="ChEBI" id="CHEBI:15377"/>
        <dbReference type="ChEBI" id="CHEBI:43474"/>
        <dbReference type="ChEBI" id="CHEBI:58243"/>
        <dbReference type="ChEBI" id="CHEBI:58339"/>
        <dbReference type="EC" id="3.1.3.7"/>
    </reaction>
    <physiologicalReaction direction="left-to-right" evidence="9">
        <dbReference type="Rhea" id="RHEA:77640"/>
    </physiologicalReaction>
</comment>
<dbReference type="Proteomes" id="UP000019471">
    <property type="component" value="Unassembled WGS sequence"/>
</dbReference>
<dbReference type="SUPFAM" id="SSF56655">
    <property type="entry name" value="Carbohydrate phosphatase"/>
    <property type="match status" value="1"/>
</dbReference>
<comment type="caution">
    <text evidence="12">The sequence shown here is derived from an EMBL/GenBank/DDBJ whole genome shotgun (WGS) entry which is preliminary data.</text>
</comment>
<dbReference type="FunFam" id="3.30.540.10:FF:000015">
    <property type="entry name" value="3',5'-bisphosphate nucleotidase"/>
    <property type="match status" value="1"/>
</dbReference>
<keyword evidence="6 10" id="KW-0460">Magnesium</keyword>
<evidence type="ECO:0000256" key="6">
    <source>
        <dbReference type="ARBA" id="ARBA00022842"/>
    </source>
</evidence>
<evidence type="ECO:0000256" key="9">
    <source>
        <dbReference type="ARBA" id="ARBA00044484"/>
    </source>
</evidence>
<dbReference type="EMBL" id="AMGX01000032">
    <property type="protein sequence ID" value="EXJ59333.1"/>
    <property type="molecule type" value="Genomic_DNA"/>
</dbReference>
<dbReference type="InterPro" id="IPR006239">
    <property type="entry name" value="DPNP"/>
</dbReference>
<evidence type="ECO:0000313" key="12">
    <source>
        <dbReference type="EMBL" id="EXJ59333.1"/>
    </source>
</evidence>
<dbReference type="STRING" id="1182543.W9VUW0"/>
<evidence type="ECO:0000256" key="5">
    <source>
        <dbReference type="ARBA" id="ARBA00022801"/>
    </source>
</evidence>
<evidence type="ECO:0000256" key="1">
    <source>
        <dbReference type="ARBA" id="ARBA00001946"/>
    </source>
</evidence>
<dbReference type="GO" id="GO:0008441">
    <property type="term" value="F:3'(2'),5'-bisphosphate nucleotidase activity"/>
    <property type="evidence" value="ECO:0007669"/>
    <property type="project" value="UniProtKB-UniRule"/>
</dbReference>
<gene>
    <name evidence="12" type="ORF">A1O5_12214</name>
</gene>
<dbReference type="InterPro" id="IPR000760">
    <property type="entry name" value="Inositol_monophosphatase-like"/>
</dbReference>
<evidence type="ECO:0000313" key="13">
    <source>
        <dbReference type="Proteomes" id="UP000019471"/>
    </source>
</evidence>
<dbReference type="OrthoDB" id="411145at2759"/>
<dbReference type="PANTHER" id="PTHR43200:SF6">
    <property type="entry name" value="3'(2'),5'-BISPHOSPHATE NUCLEOTIDASE"/>
    <property type="match status" value="1"/>
</dbReference>
<dbReference type="Pfam" id="PF00459">
    <property type="entry name" value="Inositol_P"/>
    <property type="match status" value="1"/>
</dbReference>
<evidence type="ECO:0000256" key="11">
    <source>
        <dbReference type="RuleBase" id="RU368076"/>
    </source>
</evidence>
<dbReference type="InterPro" id="IPR051090">
    <property type="entry name" value="Inositol_monoP_superfamily"/>
</dbReference>
<evidence type="ECO:0000256" key="4">
    <source>
        <dbReference type="ARBA" id="ARBA00022723"/>
    </source>
</evidence>
<accession>W9VUW0</accession>
<dbReference type="PANTHER" id="PTHR43200">
    <property type="entry name" value="PHOSPHATASE"/>
    <property type="match status" value="1"/>
</dbReference>
<dbReference type="PRINTS" id="PR00377">
    <property type="entry name" value="IMPHPHTASES"/>
</dbReference>
<evidence type="ECO:0000256" key="2">
    <source>
        <dbReference type="ARBA" id="ARBA00009759"/>
    </source>
</evidence>
<keyword evidence="4 10" id="KW-0479">Metal-binding</keyword>
<comment type="catalytic activity">
    <reaction evidence="7">
        <text>adenosine 2',5'-bisphosphate + H2O = AMP + phosphate</text>
        <dbReference type="Rhea" id="RHEA:77643"/>
        <dbReference type="ChEBI" id="CHEBI:15377"/>
        <dbReference type="ChEBI" id="CHEBI:43474"/>
        <dbReference type="ChEBI" id="CHEBI:194156"/>
        <dbReference type="ChEBI" id="CHEBI:456215"/>
        <dbReference type="EC" id="3.1.3.7"/>
    </reaction>
    <physiologicalReaction direction="left-to-right" evidence="7">
        <dbReference type="Rhea" id="RHEA:77644"/>
    </physiologicalReaction>
</comment>
<dbReference type="InterPro" id="IPR020550">
    <property type="entry name" value="Inositol_monophosphatase_CS"/>
</dbReference>
<sequence length="355" mass="37899">MSSQYAHEHQIALLAVQRATVLTQEVYNSTFKGTVSKSDASPVTIADFGAQALITSAILHNFPQDTIVAEEEASKLREHESLRNQLWHCVQNVRLDDEIAEETLGGPVATIEILLDAIDRGKGQGGNTGRVWAIDPVDGTKGLLRGGQYAIALALIVDGDVQVGVLGCPNLPVDDSVRLDAKIGFNQSGGVGSGVLISAEKGQGASSRRLTKGRLAPAHQVGMRPVRYVSNAILCEAVEPTFSNHAQQNAVARALEITKVVRLDSQAKYASLARGAADILLRLPVRKDYEENIWDHAAGDLIVREAGGIITDVFGKPLNFGVGRKLKENSGFVCAPQGIHAKVLAAVQDVLAIRP</sequence>
<evidence type="ECO:0000256" key="10">
    <source>
        <dbReference type="PIRSR" id="PIRSR600760-2"/>
    </source>
</evidence>
<comment type="cofactor">
    <cofactor evidence="1 10 11">
        <name>Mg(2+)</name>
        <dbReference type="ChEBI" id="CHEBI:18420"/>
    </cofactor>
</comment>
<dbReference type="AlphaFoldDB" id="W9VUW0"/>
<reference evidence="12 13" key="1">
    <citation type="submission" date="2013-03" db="EMBL/GenBank/DDBJ databases">
        <title>The Genome Sequence of Cladophialophora psammophila CBS 110553.</title>
        <authorList>
            <consortium name="The Broad Institute Genomics Platform"/>
            <person name="Cuomo C."/>
            <person name="de Hoog S."/>
            <person name="Gorbushina A."/>
            <person name="Walker B."/>
            <person name="Young S.K."/>
            <person name="Zeng Q."/>
            <person name="Gargeya S."/>
            <person name="Fitzgerald M."/>
            <person name="Haas B."/>
            <person name="Abouelleil A."/>
            <person name="Allen A.W."/>
            <person name="Alvarado L."/>
            <person name="Arachchi H.M."/>
            <person name="Berlin A.M."/>
            <person name="Chapman S.B."/>
            <person name="Gainer-Dewar J."/>
            <person name="Goldberg J."/>
            <person name="Griggs A."/>
            <person name="Gujja S."/>
            <person name="Hansen M."/>
            <person name="Howarth C."/>
            <person name="Imamovic A."/>
            <person name="Ireland A."/>
            <person name="Larimer J."/>
            <person name="McCowan C."/>
            <person name="Murphy C."/>
            <person name="Pearson M."/>
            <person name="Poon T.W."/>
            <person name="Priest M."/>
            <person name="Roberts A."/>
            <person name="Saif S."/>
            <person name="Shea T."/>
            <person name="Sisk P."/>
            <person name="Sykes S."/>
            <person name="Wortman J."/>
            <person name="Nusbaum C."/>
            <person name="Birren B."/>
        </authorList>
    </citation>
    <scope>NUCLEOTIDE SEQUENCE [LARGE SCALE GENOMIC DNA]</scope>
    <source>
        <strain evidence="12 13">CBS 110553</strain>
    </source>
</reference>
<dbReference type="GO" id="GO:0046854">
    <property type="term" value="P:phosphatidylinositol phosphate biosynthetic process"/>
    <property type="evidence" value="ECO:0007669"/>
    <property type="project" value="InterPro"/>
</dbReference>
<dbReference type="eggNOG" id="KOG1528">
    <property type="taxonomic scope" value="Eukaryota"/>
</dbReference>
<comment type="similarity">
    <text evidence="2 11">Belongs to the inositol monophosphatase superfamily.</text>
</comment>
<evidence type="ECO:0000256" key="3">
    <source>
        <dbReference type="ARBA" id="ARBA00012633"/>
    </source>
</evidence>
<dbReference type="GO" id="GO:0000103">
    <property type="term" value="P:sulfate assimilation"/>
    <property type="evidence" value="ECO:0007669"/>
    <property type="project" value="TreeGrafter"/>
</dbReference>
<dbReference type="Gene3D" id="3.40.190.80">
    <property type="match status" value="1"/>
</dbReference>
<feature type="binding site" evidence="10">
    <location>
        <position position="295"/>
    </location>
    <ligand>
        <name>Mg(2+)</name>
        <dbReference type="ChEBI" id="CHEBI:18420"/>
        <label>1</label>
        <note>catalytic</note>
    </ligand>
</feature>
<dbReference type="HOGENOM" id="CLU_033446_1_1_1"/>
<proteinExistence type="inferred from homology"/>
<feature type="binding site" evidence="10">
    <location>
        <position position="135"/>
    </location>
    <ligand>
        <name>Mg(2+)</name>
        <dbReference type="ChEBI" id="CHEBI:18420"/>
        <label>1</label>
        <note>catalytic</note>
    </ligand>
</feature>
<protein>
    <recommendedName>
        <fullName evidence="3 11">3'(2'),5'-bisphosphate nucleotidase</fullName>
        <ecNumber evidence="3 11">3.1.3.7</ecNumber>
    </recommendedName>
</protein>
<dbReference type="GeneID" id="19196900"/>
<feature type="binding site" evidence="10">
    <location>
        <position position="70"/>
    </location>
    <ligand>
        <name>Mg(2+)</name>
        <dbReference type="ChEBI" id="CHEBI:18420"/>
        <label>1</label>
        <note>catalytic</note>
    </ligand>
</feature>
<dbReference type="RefSeq" id="XP_007750973.1">
    <property type="nucleotide sequence ID" value="XM_007752783.1"/>
</dbReference>
<dbReference type="CDD" id="cd01517">
    <property type="entry name" value="PAP_phosphatase"/>
    <property type="match status" value="1"/>
</dbReference>
<keyword evidence="5 11" id="KW-0378">Hydrolase</keyword>
<evidence type="ECO:0000256" key="8">
    <source>
        <dbReference type="ARBA" id="ARBA00044479"/>
    </source>
</evidence>
<dbReference type="EC" id="3.1.3.7" evidence="3 11"/>
<dbReference type="GO" id="GO:0043647">
    <property type="term" value="P:inositol phosphate metabolic process"/>
    <property type="evidence" value="ECO:0007669"/>
    <property type="project" value="UniProtKB-UniRule"/>
</dbReference>
<feature type="binding site" evidence="10">
    <location>
        <position position="138"/>
    </location>
    <ligand>
        <name>Mg(2+)</name>
        <dbReference type="ChEBI" id="CHEBI:18420"/>
        <label>1</label>
        <note>catalytic</note>
    </ligand>
</feature>
<name>W9VUW0_9EURO</name>
<keyword evidence="13" id="KW-1185">Reference proteome</keyword>
<dbReference type="PROSITE" id="PS00630">
    <property type="entry name" value="IMP_2"/>
    <property type="match status" value="1"/>
</dbReference>